<reference evidence="3" key="2">
    <citation type="submission" date="2020-10" db="UniProtKB">
        <authorList>
            <consortium name="WormBaseParasite"/>
        </authorList>
    </citation>
    <scope>IDENTIFICATION</scope>
</reference>
<feature type="region of interest" description="Disordered" evidence="1">
    <location>
        <begin position="164"/>
        <end position="187"/>
    </location>
</feature>
<name>A0A7E4V8Q1_PANRE</name>
<reference evidence="2" key="1">
    <citation type="journal article" date="2013" name="Genetics">
        <title>The draft genome and transcriptome of Panagrellus redivivus are shaped by the harsh demands of a free-living lifestyle.</title>
        <authorList>
            <person name="Srinivasan J."/>
            <person name="Dillman A.R."/>
            <person name="Macchietto M.G."/>
            <person name="Heikkinen L."/>
            <person name="Lakso M."/>
            <person name="Fracchia K.M."/>
            <person name="Antoshechkin I."/>
            <person name="Mortazavi A."/>
            <person name="Wong G."/>
            <person name="Sternberg P.W."/>
        </authorList>
    </citation>
    <scope>NUCLEOTIDE SEQUENCE [LARGE SCALE GENOMIC DNA]</scope>
    <source>
        <strain evidence="2">MT8872</strain>
    </source>
</reference>
<dbReference type="AlphaFoldDB" id="A0A7E4V8Q1"/>
<keyword evidence="2" id="KW-1185">Reference proteome</keyword>
<proteinExistence type="predicted"/>
<evidence type="ECO:0000313" key="3">
    <source>
        <dbReference type="WBParaSite" id="Pan_g17927.t1"/>
    </source>
</evidence>
<dbReference type="Proteomes" id="UP000492821">
    <property type="component" value="Unassembled WGS sequence"/>
</dbReference>
<evidence type="ECO:0000313" key="2">
    <source>
        <dbReference type="Proteomes" id="UP000492821"/>
    </source>
</evidence>
<sequence>MEGDSLDYADELLRLGTIVRLYNFPDLNYHQSDAGISAMIKTYLTNAFPSTSNPCAFQTTAKSRKRKHLVPDSEEPHAMRYCVGRPPIDNPSQRTINTRNSRQRQAVLAGLDHEALKHGGHVVLWACYHEMTFPADYHGAYTRFCKHFNLPSITCLKFGDFLPEKPRRGPKPEKPPTPEERKQRAQERPGLVFQFLKQCLNAMKTSKHSNYDSFMSLIKKSAPRLYESLNDLSHPCGG</sequence>
<accession>A0A7E4V8Q1</accession>
<evidence type="ECO:0000256" key="1">
    <source>
        <dbReference type="SAM" id="MobiDB-lite"/>
    </source>
</evidence>
<protein>
    <submittedName>
        <fullName evidence="3">CASPASE_P20 domain-containing protein</fullName>
    </submittedName>
</protein>
<dbReference type="WBParaSite" id="Pan_g17927.t1">
    <property type="protein sequence ID" value="Pan_g17927.t1"/>
    <property type="gene ID" value="Pan_g17927"/>
</dbReference>
<organism evidence="2 3">
    <name type="scientific">Panagrellus redivivus</name>
    <name type="common">Microworm</name>
    <dbReference type="NCBI Taxonomy" id="6233"/>
    <lineage>
        <taxon>Eukaryota</taxon>
        <taxon>Metazoa</taxon>
        <taxon>Ecdysozoa</taxon>
        <taxon>Nematoda</taxon>
        <taxon>Chromadorea</taxon>
        <taxon>Rhabditida</taxon>
        <taxon>Tylenchina</taxon>
        <taxon>Panagrolaimomorpha</taxon>
        <taxon>Panagrolaimoidea</taxon>
        <taxon>Panagrolaimidae</taxon>
        <taxon>Panagrellus</taxon>
    </lineage>
</organism>